<proteinExistence type="predicted"/>
<evidence type="ECO:0000256" key="1">
    <source>
        <dbReference type="SAM" id="Phobius"/>
    </source>
</evidence>
<protein>
    <recommendedName>
        <fullName evidence="4">Dockerin domain-containing protein</fullName>
    </recommendedName>
</protein>
<dbReference type="Proteomes" id="UP000176755">
    <property type="component" value="Unassembled WGS sequence"/>
</dbReference>
<dbReference type="InterPro" id="IPR036439">
    <property type="entry name" value="Dockerin_dom_sf"/>
</dbReference>
<evidence type="ECO:0000313" key="2">
    <source>
        <dbReference type="EMBL" id="OGZ18590.1"/>
    </source>
</evidence>
<evidence type="ECO:0000313" key="3">
    <source>
        <dbReference type="Proteomes" id="UP000176755"/>
    </source>
</evidence>
<dbReference type="GO" id="GO:0000272">
    <property type="term" value="P:polysaccharide catabolic process"/>
    <property type="evidence" value="ECO:0007669"/>
    <property type="project" value="InterPro"/>
</dbReference>
<feature type="transmembrane region" description="Helical" evidence="1">
    <location>
        <begin position="21"/>
        <end position="39"/>
    </location>
</feature>
<name>A0A1G2DZU5_9BACT</name>
<reference evidence="2 3" key="1">
    <citation type="journal article" date="2016" name="Nat. Commun.">
        <title>Thousands of microbial genomes shed light on interconnected biogeochemical processes in an aquifer system.</title>
        <authorList>
            <person name="Anantharaman K."/>
            <person name="Brown C.T."/>
            <person name="Hug L.A."/>
            <person name="Sharon I."/>
            <person name="Castelle C.J."/>
            <person name="Probst A.J."/>
            <person name="Thomas B.C."/>
            <person name="Singh A."/>
            <person name="Wilkins M.J."/>
            <person name="Karaoz U."/>
            <person name="Brodie E.L."/>
            <person name="Williams K.H."/>
            <person name="Hubbard S.S."/>
            <person name="Banfield J.F."/>
        </authorList>
    </citation>
    <scope>NUCLEOTIDE SEQUENCE [LARGE SCALE GENOMIC DNA]</scope>
</reference>
<accession>A0A1G2DZU5</accession>
<comment type="caution">
    <text evidence="2">The sequence shown here is derived from an EMBL/GenBank/DDBJ whole genome shotgun (WGS) entry which is preliminary data.</text>
</comment>
<evidence type="ECO:0008006" key="4">
    <source>
        <dbReference type="Google" id="ProtNLM"/>
    </source>
</evidence>
<dbReference type="AlphaFoldDB" id="A0A1G2DZU5"/>
<keyword evidence="1" id="KW-0812">Transmembrane</keyword>
<organism evidence="2 3">
    <name type="scientific">Candidatus Nealsonbacteria bacterium RBG_13_42_11</name>
    <dbReference type="NCBI Taxonomy" id="1801663"/>
    <lineage>
        <taxon>Bacteria</taxon>
        <taxon>Candidatus Nealsoniibacteriota</taxon>
    </lineage>
</organism>
<keyword evidence="1" id="KW-0472">Membrane</keyword>
<dbReference type="STRING" id="1801663.A2175_01165"/>
<sequence>MFIMIDKIKTITLRKNKDLTIILTCFFIVFVFCSSYYIWVKANPAATVQFPDNVKVELTNLTSALYILSGSECSNLNVSGDTLTAEIPTDITFTLGSGSPVHNVLRITPSGGTVDLVLRGIHFSGEYITQWTASSSVPTAQIAFLVQVPLANTRYIIKVNDATLDSLESNTSGEITFTYSNGFSDKVFTITQWVPGGVAPPAPLPPTPPPEGFSILINDGAAYTNTRNVELKLTAGFDTVNMAISEKADLSDALQEPYAVSKDWTLSEGNGEKTVYAKFYSSSGQPSSVVSDSIILGVRLCSGADLNFDTLVDLFDFGILVYFWSDTDPANTCADINIDGIVDLVDFGTMIYEWPELDTEDYHNYDYNLQDNY</sequence>
<gene>
    <name evidence="2" type="ORF">A2175_01165</name>
</gene>
<dbReference type="EMBL" id="MHLY01000010">
    <property type="protein sequence ID" value="OGZ18590.1"/>
    <property type="molecule type" value="Genomic_DNA"/>
</dbReference>
<dbReference type="Gene3D" id="1.10.1330.10">
    <property type="entry name" value="Dockerin domain"/>
    <property type="match status" value="1"/>
</dbReference>
<keyword evidence="1" id="KW-1133">Transmembrane helix</keyword>